<evidence type="ECO:0000313" key="2">
    <source>
        <dbReference type="EMBL" id="KAL1550071.1"/>
    </source>
</evidence>
<keyword evidence="3" id="KW-1185">Reference proteome</keyword>
<dbReference type="EMBL" id="JBEAFC010000007">
    <property type="protein sequence ID" value="KAL1550071.1"/>
    <property type="molecule type" value="Genomic_DNA"/>
</dbReference>
<reference evidence="2 3" key="1">
    <citation type="submission" date="2024-06" db="EMBL/GenBank/DDBJ databases">
        <title>A chromosome level genome sequence of Diviner's sage (Salvia divinorum).</title>
        <authorList>
            <person name="Ford S.A."/>
            <person name="Ro D.-K."/>
            <person name="Ness R.W."/>
            <person name="Phillips M.A."/>
        </authorList>
    </citation>
    <scope>NUCLEOTIDE SEQUENCE [LARGE SCALE GENOMIC DNA]</scope>
    <source>
        <strain evidence="2">SAF-2024a</strain>
        <tissue evidence="2">Leaf</tissue>
    </source>
</reference>
<feature type="compositionally biased region" description="Low complexity" evidence="1">
    <location>
        <begin position="67"/>
        <end position="79"/>
    </location>
</feature>
<accession>A0ABD1H0Y0</accession>
<dbReference type="AlphaFoldDB" id="A0ABD1H0Y0"/>
<comment type="caution">
    <text evidence="2">The sequence shown here is derived from an EMBL/GenBank/DDBJ whole genome shotgun (WGS) entry which is preliminary data.</text>
</comment>
<evidence type="ECO:0000313" key="3">
    <source>
        <dbReference type="Proteomes" id="UP001567538"/>
    </source>
</evidence>
<dbReference type="PANTHER" id="PTHR35104">
    <property type="entry name" value="OS03G0807000 PROTEIN"/>
    <property type="match status" value="1"/>
</dbReference>
<name>A0ABD1H0Y0_SALDI</name>
<protein>
    <submittedName>
        <fullName evidence="2">Uncharacterized protein</fullName>
    </submittedName>
</protein>
<feature type="region of interest" description="Disordered" evidence="1">
    <location>
        <begin position="66"/>
        <end position="87"/>
    </location>
</feature>
<proteinExistence type="predicted"/>
<organism evidence="2 3">
    <name type="scientific">Salvia divinorum</name>
    <name type="common">Maria pastora</name>
    <name type="synonym">Diviner's sage</name>
    <dbReference type="NCBI Taxonomy" id="28513"/>
    <lineage>
        <taxon>Eukaryota</taxon>
        <taxon>Viridiplantae</taxon>
        <taxon>Streptophyta</taxon>
        <taxon>Embryophyta</taxon>
        <taxon>Tracheophyta</taxon>
        <taxon>Spermatophyta</taxon>
        <taxon>Magnoliopsida</taxon>
        <taxon>eudicotyledons</taxon>
        <taxon>Gunneridae</taxon>
        <taxon>Pentapetalae</taxon>
        <taxon>asterids</taxon>
        <taxon>lamiids</taxon>
        <taxon>Lamiales</taxon>
        <taxon>Lamiaceae</taxon>
        <taxon>Nepetoideae</taxon>
        <taxon>Mentheae</taxon>
        <taxon>Salviinae</taxon>
        <taxon>Salvia</taxon>
        <taxon>Salvia subgen. Calosphace</taxon>
    </lineage>
</organism>
<dbReference type="Proteomes" id="UP001567538">
    <property type="component" value="Unassembled WGS sequence"/>
</dbReference>
<sequence length="87" mass="9680">MVFNSPAIVAVAKLSANACQYVACNPERLSADQVLNLLFCFPFRHLRRLAFCIWTFFCFPLPSNPYLSSSSSSSSSQSDLDLDLHSD</sequence>
<evidence type="ECO:0000256" key="1">
    <source>
        <dbReference type="SAM" id="MobiDB-lite"/>
    </source>
</evidence>
<dbReference type="PANTHER" id="PTHR35104:SF13">
    <property type="entry name" value="OS03G0807000 PROTEIN"/>
    <property type="match status" value="1"/>
</dbReference>
<gene>
    <name evidence="2" type="ORF">AAHA92_18085</name>
</gene>